<dbReference type="InterPro" id="IPR036875">
    <property type="entry name" value="Znf_CCHC_sf"/>
</dbReference>
<proteinExistence type="predicted"/>
<reference evidence="3" key="2">
    <citation type="journal article" date="2023" name="Microbiol Resour">
        <title>Decontamination and Annotation of the Draft Genome Sequence of the Oomycete Lagenidium giganteum ARSEF 373.</title>
        <authorList>
            <person name="Morgan W.R."/>
            <person name="Tartar A."/>
        </authorList>
    </citation>
    <scope>NUCLEOTIDE SEQUENCE</scope>
    <source>
        <strain evidence="3">ARSEF 373</strain>
    </source>
</reference>
<organism evidence="3 4">
    <name type="scientific">Lagenidium giganteum</name>
    <dbReference type="NCBI Taxonomy" id="4803"/>
    <lineage>
        <taxon>Eukaryota</taxon>
        <taxon>Sar</taxon>
        <taxon>Stramenopiles</taxon>
        <taxon>Oomycota</taxon>
        <taxon>Peronosporomycetes</taxon>
        <taxon>Pythiales</taxon>
        <taxon>Pythiaceae</taxon>
    </lineage>
</organism>
<feature type="compositionally biased region" description="Polar residues" evidence="1">
    <location>
        <begin position="137"/>
        <end position="147"/>
    </location>
</feature>
<protein>
    <recommendedName>
        <fullName evidence="2">Retrovirus-related Pol polyprotein from transposon TNT 1-94-like beta-barrel domain-containing protein</fullName>
    </recommendedName>
</protein>
<feature type="domain" description="Retrovirus-related Pol polyprotein from transposon TNT 1-94-like beta-barrel" evidence="2">
    <location>
        <begin position="219"/>
        <end position="301"/>
    </location>
</feature>
<evidence type="ECO:0000313" key="4">
    <source>
        <dbReference type="Proteomes" id="UP001146120"/>
    </source>
</evidence>
<evidence type="ECO:0000259" key="2">
    <source>
        <dbReference type="Pfam" id="PF22936"/>
    </source>
</evidence>
<dbReference type="Proteomes" id="UP001146120">
    <property type="component" value="Unassembled WGS sequence"/>
</dbReference>
<dbReference type="GO" id="GO:0008270">
    <property type="term" value="F:zinc ion binding"/>
    <property type="evidence" value="ECO:0007669"/>
    <property type="project" value="InterPro"/>
</dbReference>
<accession>A0AAV2YW49</accession>
<sequence>MKAELGCKLSQLELSTNVKTFKRLGHSSNDSMEYLKFIDSIMFGDQSKLVLDVFCANAYPELAPTLVVHQDPYNDDYLEEADRAKALLYQLKGDGRNYHARRTHRQGDIAGNQRNKDDDSKKKKPGEQDKPRGNYRNDGSSTYGEGNSATGRKITCFACQEEGHKMPQCSYIQKARELAKAGAANTGEGHTNNDNDGSFDEANIWVAASSEHDDASAHWLIGSGATHNMCFDRSLLFGVEPIHLRICVADGRQVVANVKGKCLFSTMVNGESKSISLTDVNFAPDLRKNLISVDALQHKGVTVTFNGDLTPLHPHCRSGMSGLDT</sequence>
<dbReference type="Pfam" id="PF22936">
    <property type="entry name" value="Pol_BBD"/>
    <property type="match status" value="1"/>
</dbReference>
<feature type="compositionally biased region" description="Basic and acidic residues" evidence="1">
    <location>
        <begin position="114"/>
        <end position="132"/>
    </location>
</feature>
<evidence type="ECO:0000256" key="1">
    <source>
        <dbReference type="SAM" id="MobiDB-lite"/>
    </source>
</evidence>
<name>A0AAV2YW49_9STRA</name>
<feature type="region of interest" description="Disordered" evidence="1">
    <location>
        <begin position="97"/>
        <end position="147"/>
    </location>
</feature>
<dbReference type="AlphaFoldDB" id="A0AAV2YW49"/>
<evidence type="ECO:0000313" key="3">
    <source>
        <dbReference type="EMBL" id="DAZ98521.1"/>
    </source>
</evidence>
<dbReference type="InterPro" id="IPR054722">
    <property type="entry name" value="PolX-like_BBD"/>
</dbReference>
<gene>
    <name evidence="3" type="ORF">N0F65_007020</name>
</gene>
<keyword evidence="4" id="KW-1185">Reference proteome</keyword>
<dbReference type="GO" id="GO:0003676">
    <property type="term" value="F:nucleic acid binding"/>
    <property type="evidence" value="ECO:0007669"/>
    <property type="project" value="InterPro"/>
</dbReference>
<dbReference type="EMBL" id="DAKRPA010000104">
    <property type="protein sequence ID" value="DAZ98521.1"/>
    <property type="molecule type" value="Genomic_DNA"/>
</dbReference>
<reference evidence="3" key="1">
    <citation type="submission" date="2022-11" db="EMBL/GenBank/DDBJ databases">
        <authorList>
            <person name="Morgan W.R."/>
            <person name="Tartar A."/>
        </authorList>
    </citation>
    <scope>NUCLEOTIDE SEQUENCE</scope>
    <source>
        <strain evidence="3">ARSEF 373</strain>
    </source>
</reference>
<dbReference type="SUPFAM" id="SSF57756">
    <property type="entry name" value="Retrovirus zinc finger-like domains"/>
    <property type="match status" value="1"/>
</dbReference>
<comment type="caution">
    <text evidence="3">The sequence shown here is derived from an EMBL/GenBank/DDBJ whole genome shotgun (WGS) entry which is preliminary data.</text>
</comment>